<name>A0A3D9YTK0_9HYPH</name>
<dbReference type="Proteomes" id="UP000256900">
    <property type="component" value="Unassembled WGS sequence"/>
</dbReference>
<keyword evidence="1" id="KW-0732">Signal</keyword>
<protein>
    <recommendedName>
        <fullName evidence="4">Cysteine rich repeat protein</fullName>
    </recommendedName>
</protein>
<proteinExistence type="predicted"/>
<comment type="caution">
    <text evidence="2">The sequence shown here is derived from an EMBL/GenBank/DDBJ whole genome shotgun (WGS) entry which is preliminary data.</text>
</comment>
<organism evidence="2 3">
    <name type="scientific">Methylovirgula ligni</name>
    <dbReference type="NCBI Taxonomy" id="569860"/>
    <lineage>
        <taxon>Bacteria</taxon>
        <taxon>Pseudomonadati</taxon>
        <taxon>Pseudomonadota</taxon>
        <taxon>Alphaproteobacteria</taxon>
        <taxon>Hyphomicrobiales</taxon>
        <taxon>Beijerinckiaceae</taxon>
        <taxon>Methylovirgula</taxon>
    </lineage>
</organism>
<feature type="signal peptide" evidence="1">
    <location>
        <begin position="1"/>
        <end position="36"/>
    </location>
</feature>
<evidence type="ECO:0000313" key="2">
    <source>
        <dbReference type="EMBL" id="REF85940.1"/>
    </source>
</evidence>
<dbReference type="EMBL" id="QUMO01000003">
    <property type="protein sequence ID" value="REF85940.1"/>
    <property type="molecule type" value="Genomic_DNA"/>
</dbReference>
<dbReference type="AlphaFoldDB" id="A0A3D9YTK0"/>
<gene>
    <name evidence="2" type="ORF">DES32_1980</name>
</gene>
<evidence type="ECO:0008006" key="4">
    <source>
        <dbReference type="Google" id="ProtNLM"/>
    </source>
</evidence>
<reference evidence="2 3" key="1">
    <citation type="submission" date="2018-08" db="EMBL/GenBank/DDBJ databases">
        <title>Genomic Encyclopedia of Type Strains, Phase IV (KMG-IV): sequencing the most valuable type-strain genomes for metagenomic binning, comparative biology and taxonomic classification.</title>
        <authorList>
            <person name="Goeker M."/>
        </authorList>
    </citation>
    <scope>NUCLEOTIDE SEQUENCE [LARGE SCALE GENOMIC DNA]</scope>
    <source>
        <strain evidence="2 3">BW863</strain>
    </source>
</reference>
<keyword evidence="3" id="KW-1185">Reference proteome</keyword>
<sequence length="87" mass="9848">MRSKQTKAFRNLRLKNGVLAVLALTAVLVLPGEVSAQQQGTAEQRHACTPDVFRLCRAYIPNRKRITACLEHHRRLLSPECQLVFAH</sequence>
<evidence type="ECO:0000313" key="3">
    <source>
        <dbReference type="Proteomes" id="UP000256900"/>
    </source>
</evidence>
<feature type="chain" id="PRO_5017764047" description="Cysteine rich repeat protein" evidence="1">
    <location>
        <begin position="37"/>
        <end position="87"/>
    </location>
</feature>
<evidence type="ECO:0000256" key="1">
    <source>
        <dbReference type="SAM" id="SignalP"/>
    </source>
</evidence>
<accession>A0A3D9YTK0</accession>